<comment type="caution">
    <text evidence="3">The sequence shown here is derived from an EMBL/GenBank/DDBJ whole genome shotgun (WGS) entry which is preliminary data.</text>
</comment>
<dbReference type="Pfam" id="PF07539">
    <property type="entry name" value="UTP20_N"/>
    <property type="match status" value="1"/>
</dbReference>
<feature type="domain" description="U3 small nucleolar RNA-associated protein 20" evidence="2">
    <location>
        <begin position="969"/>
        <end position="1182"/>
    </location>
</feature>
<evidence type="ECO:0000313" key="3">
    <source>
        <dbReference type="EMBL" id="KAH7523136.1"/>
    </source>
</evidence>
<evidence type="ECO:0008006" key="5">
    <source>
        <dbReference type="Google" id="ProtNLM"/>
    </source>
</evidence>
<dbReference type="InterPro" id="IPR011989">
    <property type="entry name" value="ARM-like"/>
</dbReference>
<dbReference type="EMBL" id="JAFEMO010000171">
    <property type="protein sequence ID" value="KAH7523136.1"/>
    <property type="molecule type" value="Genomic_DNA"/>
</dbReference>
<keyword evidence="4" id="KW-1185">Reference proteome</keyword>
<proteinExistence type="predicted"/>
<evidence type="ECO:0000259" key="2">
    <source>
        <dbReference type="Pfam" id="PF20416"/>
    </source>
</evidence>
<evidence type="ECO:0000259" key="1">
    <source>
        <dbReference type="Pfam" id="PF07539"/>
    </source>
</evidence>
<dbReference type="InterPro" id="IPR016024">
    <property type="entry name" value="ARM-type_fold"/>
</dbReference>
<evidence type="ECO:0000313" key="4">
    <source>
        <dbReference type="Proteomes" id="UP000827721"/>
    </source>
</evidence>
<dbReference type="InterPro" id="IPR011430">
    <property type="entry name" value="UTP20_N"/>
</dbReference>
<reference evidence="3 4" key="1">
    <citation type="submission" date="2021-02" db="EMBL/GenBank/DDBJ databases">
        <title>Plant Genome Project.</title>
        <authorList>
            <person name="Zhang R.-G."/>
        </authorList>
    </citation>
    <scope>NUCLEOTIDE SEQUENCE [LARGE SCALE GENOMIC DNA]</scope>
    <source>
        <tissue evidence="3">Leaves</tissue>
    </source>
</reference>
<dbReference type="Proteomes" id="UP000827721">
    <property type="component" value="Unassembled WGS sequence"/>
</dbReference>
<gene>
    <name evidence="3" type="ORF">JRO89_XSUnG0085600</name>
</gene>
<accession>A0ABQ8GYW8</accession>
<dbReference type="PANTHER" id="PTHR17695">
    <property type="entry name" value="SMALL SUBUNIT PROCESSOME COMPONENT 20 HOMOLOG"/>
    <property type="match status" value="1"/>
</dbReference>
<dbReference type="Pfam" id="PF20416">
    <property type="entry name" value="UTP20"/>
    <property type="match status" value="1"/>
</dbReference>
<dbReference type="InterPro" id="IPR052575">
    <property type="entry name" value="SSU_processome_comp_20"/>
</dbReference>
<dbReference type="PANTHER" id="PTHR17695:SF11">
    <property type="entry name" value="SMALL SUBUNIT PROCESSOME COMPONENT 20 HOMOLOG"/>
    <property type="match status" value="1"/>
</dbReference>
<name>A0ABQ8GYW8_9ROSI</name>
<dbReference type="InterPro" id="IPR046523">
    <property type="entry name" value="UTP20_dom"/>
</dbReference>
<organism evidence="3 4">
    <name type="scientific">Xanthoceras sorbifolium</name>
    <dbReference type="NCBI Taxonomy" id="99658"/>
    <lineage>
        <taxon>Eukaryota</taxon>
        <taxon>Viridiplantae</taxon>
        <taxon>Streptophyta</taxon>
        <taxon>Embryophyta</taxon>
        <taxon>Tracheophyta</taxon>
        <taxon>Spermatophyta</taxon>
        <taxon>Magnoliopsida</taxon>
        <taxon>eudicotyledons</taxon>
        <taxon>Gunneridae</taxon>
        <taxon>Pentapetalae</taxon>
        <taxon>rosids</taxon>
        <taxon>malvids</taxon>
        <taxon>Sapindales</taxon>
        <taxon>Sapindaceae</taxon>
        <taxon>Xanthoceroideae</taxon>
        <taxon>Xanthoceras</taxon>
    </lineage>
</organism>
<sequence length="1519" mass="171898">MSLTTGRIAEAYIPLVLNGVIGILHNRFSSLWNPASECLAVFISKHVELVWDKFVCYFEHCQSIFQTSHDQLDRKNTKLSNKSGDLVERFDLFVSPASESSSHGTLLSLLLQSLQKAPSVVEHRSRQIVPLFLEFLGYCNSNFASVGSFNSHICKGKEWKGILKEWLNLLKLMRNPKSFYCSQFLKDVLQNRLLDENDAEIQIKVLDCLFMWKDDFLLPYDQHLKNLIDSKKLREELTTWSLSRESYLIEEGHRAHLVPLVIRILMPKVRKLKTLASRKHASMNLRKAILGFIAQLDVNELPLFFALLIKPLQYIPKGTDGTADIFWTIHNCSIDEFQELSFFKYFTIENVVALSWKKIHAFLHVIEDVLGVFDELHVKPFLHLLMGCIARVLISCTSSLDVTSSAKQFKDVRSLCLKIVSIVLDNYEDHDFGTEFWDLFFQSVKSLIDAFKYEGSSSEKPSSLFCCFLAMSRSHKLVSLLYREKNLVPDIFSILTVTTASQAIVSSVLKFVENLLIHEDGDVNRLLLPNLEALISSLHCCFQSATKRKLVKSSGETEIRIFELLSKYIKDPLSARKFVDTLLPFLEKGVKDSVVKVLRDIIPVAGTESTKKILSVVSPLLVSVELDMRLCICDLLEALAEADSSVQFLAKFVRELNATSASEMGGLDYDTVINAYKKIDVDLFYTREEDHTLVILSHCVYDMSSEELILRQSAYKSLLAFVEFSSRILDGDKFCDHEVQAIDESCWTRTSIQRVINKFLLKHVGEAMRRGSKVKKEWIDLLREMILKLPQLSNLNSLKDLCSGDAERHRRARALLRFKKVISTSNMSEGLVNKVFVPLFFNMLFDAQEENIKNACIEALASISAYVEWKSYYSLLTRCFQEMDKNPQKQKALLRLLCSVLDQFHFSQICSNQEPKDSMETIFGANTNNTTAAAFHGYHSSDLVGQIKTCLLETVLPRVQKVLNSVSGELNVDINRAALKLLKLLPGDIMDSQLPSIIHRISNFLKSRLDSIRNGARLALADCLKELGLEYLQFIVGILRAVLKRGFELHVLGYTLNFILSKNLSNPISGKLDYCLGDLLFVVENDILGDVSEQKEVDKIASKMIETRKQKSFETLELIAQNITFKTNALKLLSIVTTHLQKHLTPKVKSKFESMLDHIAAGIECNPSVDQTDLFVFIYGLIEDRIKEENGMHESLSNTEGKKDKNDVKGKTLPSRRVIVSKSAGSHLITVFALRLLHKRLKNVKSNQHDEEQLSMLDSFVTLLGNCLSSKYEDVLSASLKCLTPLVSLPLPSLESQAEKIKATLLDIAHNSVNSSSPLVQSCLSLLTKLLRSTKITLSSDQLHLLIQFPLFVDLERNPSDVALSLLKAIVNRKLVVPEIYDVIVQVAELMVTSQAESIRKKYEHSSGREAVLEMLHTIIKKFPQTKVDEQSLSLFVHLVARLVNDHDNKVRTMTGVAIKLLIGRVSPHLLDSILKYSLSWYLGTRQQLWGAGAQDETLRQAAGLVPNVQTPYYNEVSF</sequence>
<dbReference type="SUPFAM" id="SSF48371">
    <property type="entry name" value="ARM repeat"/>
    <property type="match status" value="2"/>
</dbReference>
<feature type="domain" description="U3 small nucleolar RNA-associated protein 20 N-terminal" evidence="1">
    <location>
        <begin position="161"/>
        <end position="770"/>
    </location>
</feature>
<protein>
    <recommendedName>
        <fullName evidence="5">Small subunit processome component 20 homolog</fullName>
    </recommendedName>
</protein>
<dbReference type="Gene3D" id="1.25.10.10">
    <property type="entry name" value="Leucine-rich Repeat Variant"/>
    <property type="match status" value="2"/>
</dbReference>